<dbReference type="KEGG" id="pary:A4V02_01230"/>
<dbReference type="GO" id="GO:0003677">
    <property type="term" value="F:DNA binding"/>
    <property type="evidence" value="ECO:0007669"/>
    <property type="project" value="InterPro"/>
</dbReference>
<dbReference type="EMBL" id="CP015402">
    <property type="protein sequence ID" value="ANU62497.1"/>
    <property type="molecule type" value="Genomic_DNA"/>
</dbReference>
<reference evidence="4" key="1">
    <citation type="submission" date="2016-04" db="EMBL/GenBank/DDBJ databases">
        <title>Complete Genome Sequences of Twelve Strains of a Stable Defined Moderately Diverse Mouse Microbiota 2 (sDMDMm2).</title>
        <authorList>
            <person name="Uchimura Y."/>
            <person name="Wyss M."/>
            <person name="Brugiroux S."/>
            <person name="Limenitakis J.P."/>
            <person name="Stecher B."/>
            <person name="McCoy K.D."/>
            <person name="Macpherson A.J."/>
        </authorList>
    </citation>
    <scope>NUCLEOTIDE SEQUENCE [LARGE SCALE GENOMIC DNA]</scope>
    <source>
        <strain evidence="4">YL27</strain>
    </source>
</reference>
<protein>
    <recommendedName>
        <fullName evidence="5">Integrase</fullName>
    </recommendedName>
</protein>
<feature type="region of interest" description="Disordered" evidence="2">
    <location>
        <begin position="1"/>
        <end position="30"/>
    </location>
</feature>
<dbReference type="SUPFAM" id="SSF56349">
    <property type="entry name" value="DNA breaking-rejoining enzymes"/>
    <property type="match status" value="1"/>
</dbReference>
<dbReference type="RefSeq" id="WP_068959893.1">
    <property type="nucleotide sequence ID" value="NZ_CP015402.2"/>
</dbReference>
<evidence type="ECO:0000313" key="3">
    <source>
        <dbReference type="EMBL" id="ANU62497.1"/>
    </source>
</evidence>
<dbReference type="GO" id="GO:0006310">
    <property type="term" value="P:DNA recombination"/>
    <property type="evidence" value="ECO:0007669"/>
    <property type="project" value="UniProtKB-KW"/>
</dbReference>
<keyword evidence="1" id="KW-0233">DNA recombination</keyword>
<keyword evidence="4" id="KW-1185">Reference proteome</keyword>
<dbReference type="Gene3D" id="1.10.443.10">
    <property type="entry name" value="Intergrase catalytic core"/>
    <property type="match status" value="1"/>
</dbReference>
<evidence type="ECO:0000256" key="1">
    <source>
        <dbReference type="ARBA" id="ARBA00023172"/>
    </source>
</evidence>
<dbReference type="STRING" id="1796646.A4V02_01230"/>
<accession>A0A1B1S6S7</accession>
<proteinExistence type="predicted"/>
<gene>
    <name evidence="3" type="ORF">A4V02_01230</name>
</gene>
<evidence type="ECO:0008006" key="5">
    <source>
        <dbReference type="Google" id="ProtNLM"/>
    </source>
</evidence>
<dbReference type="Proteomes" id="UP000186351">
    <property type="component" value="Chromosome"/>
</dbReference>
<feature type="compositionally biased region" description="Basic and acidic residues" evidence="2">
    <location>
        <begin position="1"/>
        <end position="28"/>
    </location>
</feature>
<dbReference type="InterPro" id="IPR011010">
    <property type="entry name" value="DNA_brk_join_enz"/>
</dbReference>
<evidence type="ECO:0000256" key="2">
    <source>
        <dbReference type="SAM" id="MobiDB-lite"/>
    </source>
</evidence>
<dbReference type="OrthoDB" id="1493636at2"/>
<name>A0A1B1S6S7_9BACT</name>
<dbReference type="GeneID" id="65535457"/>
<dbReference type="GO" id="GO:0015074">
    <property type="term" value="P:DNA integration"/>
    <property type="evidence" value="ECO:0007669"/>
    <property type="project" value="InterPro"/>
</dbReference>
<evidence type="ECO:0000313" key="4">
    <source>
        <dbReference type="Proteomes" id="UP000186351"/>
    </source>
</evidence>
<dbReference type="InterPro" id="IPR013762">
    <property type="entry name" value="Integrase-like_cat_sf"/>
</dbReference>
<sequence>MPSLKEKVPTKLTMKQKEALRKEKKEPETDLNGNVIVPRYECVTSHTARRTGITNMYLSHKYTILQMMHVSGHKTQKTFMDYIKLSSEEIADEIAAMSKKESDMW</sequence>
<organism evidence="3 4">
    <name type="scientific">Muribaculum intestinale</name>
    <dbReference type="NCBI Taxonomy" id="1796646"/>
    <lineage>
        <taxon>Bacteria</taxon>
        <taxon>Pseudomonadati</taxon>
        <taxon>Bacteroidota</taxon>
        <taxon>Bacteroidia</taxon>
        <taxon>Bacteroidales</taxon>
        <taxon>Muribaculaceae</taxon>
        <taxon>Muribaculum</taxon>
    </lineage>
</organism>
<dbReference type="AlphaFoldDB" id="A0A1B1S6S7"/>